<reference evidence="3" key="1">
    <citation type="journal article" date="2007" name="Plant Cell">
        <title>Dothideomycete-plant interactions illuminated by genome sequencing and EST analysis of the wheat pathogen Stagonospora nodorum.</title>
        <authorList>
            <person name="Hane J.K."/>
            <person name="Lowe R.G."/>
            <person name="Solomon P.S."/>
            <person name="Tan K.C."/>
            <person name="Schoch C.L."/>
            <person name="Spatafora J.W."/>
            <person name="Crous P.W."/>
            <person name="Kodira C."/>
            <person name="Birren B.W."/>
            <person name="Galagan J.E."/>
            <person name="Torriani S.F."/>
            <person name="McDonald B.A."/>
            <person name="Oliver R.P."/>
        </authorList>
    </citation>
    <scope>NUCLEOTIDE SEQUENCE [LARGE SCALE GENOMIC DNA]</scope>
    <source>
        <strain evidence="3">SN15 / ATCC MYA-4574 / FGSC 10173</strain>
    </source>
</reference>
<evidence type="ECO:0000313" key="3">
    <source>
        <dbReference type="Proteomes" id="UP000001055"/>
    </source>
</evidence>
<dbReference type="Gene3D" id="1.25.40.20">
    <property type="entry name" value="Ankyrin repeat-containing domain"/>
    <property type="match status" value="2"/>
</dbReference>
<dbReference type="EMBL" id="CH445347">
    <property type="protein sequence ID" value="EAT79853.1"/>
    <property type="molecule type" value="Genomic_DNA"/>
</dbReference>
<name>Q0U6Q9_PHANO</name>
<dbReference type="InParanoid" id="Q0U6Q9"/>
<dbReference type="Pfam" id="PF12796">
    <property type="entry name" value="Ank_2"/>
    <property type="match status" value="1"/>
</dbReference>
<accession>Q0U6Q9</accession>
<sequence>MLAFTRISLARNLILLPRSFIRIRPDLNSNSSRFPHDRVKGNTSPGTASRAVTAILHMAVRDYSQNMSTSGGLFHEAALRGDVDEFEQLVKSGMDPNSPNSGGRLPLHTFCGAPWIHDEFLLDDQVPRPATNWFLEHTNNIDTPDRDGITALHIASMMSQYLVKTLLVAGADPTRTTCDGMNALHLAARARQSNIVGILIDALTTRHGNLQEHEVNAKDDTARTPLHYACRSGRPETVSYMIAAGADPTSMDVNGLTPLDACLEFEDEQTLWADYRELQLPDWYWLGRVDLPSDWGTHALGGVRKQDDDRPWIRPSRELQRALDRLPGGPWREDTFRIASVQHTARLEEILNAITKALRDQGKGTHRLSKITLRNSCFVGLRGHLSTNHQRLEKSVQRTQSDLEQRFGKRHDQPGDHAHLALVETLLRRRKYGVLENILRDDGSSLPLLDSDVYDIARLLVRHGFAKLLRTIIDSKHGSQLRSEPSASPTSGDPLLIVAVKRQLPNMDVVRLLIEKLQVDINCRSRTGEEAYADVDAPGVCYDFDVRQPGLNTALHECAKGFNWWQVKCCLPYLLSRGADVNLENEAGLAPWQITQADYQETFMEDSEKLVRSTSQKS</sequence>
<dbReference type="VEuPathDB" id="FungiDB:JI435_446810"/>
<organism evidence="2 3">
    <name type="scientific">Phaeosphaeria nodorum (strain SN15 / ATCC MYA-4574 / FGSC 10173)</name>
    <name type="common">Glume blotch fungus</name>
    <name type="synonym">Parastagonospora nodorum</name>
    <dbReference type="NCBI Taxonomy" id="321614"/>
    <lineage>
        <taxon>Eukaryota</taxon>
        <taxon>Fungi</taxon>
        <taxon>Dikarya</taxon>
        <taxon>Ascomycota</taxon>
        <taxon>Pezizomycotina</taxon>
        <taxon>Dothideomycetes</taxon>
        <taxon>Pleosporomycetidae</taxon>
        <taxon>Pleosporales</taxon>
        <taxon>Pleosporineae</taxon>
        <taxon>Phaeosphaeriaceae</taxon>
        <taxon>Parastagonospora</taxon>
    </lineage>
</organism>
<dbReference type="SMART" id="SM00248">
    <property type="entry name" value="ANK"/>
    <property type="match status" value="6"/>
</dbReference>
<dbReference type="PROSITE" id="PS50088">
    <property type="entry name" value="ANK_REPEAT"/>
    <property type="match status" value="1"/>
</dbReference>
<dbReference type="HOGENOM" id="CLU_466228_0_0_1"/>
<proteinExistence type="predicted"/>
<dbReference type="InterPro" id="IPR002110">
    <property type="entry name" value="Ankyrin_rpt"/>
</dbReference>
<dbReference type="SUPFAM" id="SSF48403">
    <property type="entry name" value="Ankyrin repeat"/>
    <property type="match status" value="2"/>
</dbReference>
<protein>
    <submittedName>
        <fullName evidence="2">Uncharacterized protein</fullName>
    </submittedName>
</protein>
<dbReference type="Pfam" id="PF00023">
    <property type="entry name" value="Ank"/>
    <property type="match status" value="1"/>
</dbReference>
<dbReference type="InterPro" id="IPR036770">
    <property type="entry name" value="Ankyrin_rpt-contain_sf"/>
</dbReference>
<dbReference type="eggNOG" id="KOG4177">
    <property type="taxonomic scope" value="Eukaryota"/>
</dbReference>
<dbReference type="PANTHER" id="PTHR24118:SF99">
    <property type="entry name" value="POTE ANKYRIN DOMAIN FAMILY MEMBER 3C-RELATED"/>
    <property type="match status" value="1"/>
</dbReference>
<dbReference type="GeneID" id="5979687"/>
<dbReference type="KEGG" id="pno:SNOG_12555"/>
<keyword evidence="1" id="KW-0040">ANK repeat</keyword>
<dbReference type="PRINTS" id="PR01415">
    <property type="entry name" value="ANKYRIN"/>
</dbReference>
<dbReference type="PROSITE" id="PS50297">
    <property type="entry name" value="ANK_REP_REGION"/>
    <property type="match status" value="1"/>
</dbReference>
<gene>
    <name evidence="2" type="ORF">SNOG_12555</name>
</gene>
<dbReference type="Proteomes" id="UP000001055">
    <property type="component" value="Unassembled WGS sequence"/>
</dbReference>
<feature type="repeat" description="ANK" evidence="1">
    <location>
        <begin position="221"/>
        <end position="253"/>
    </location>
</feature>
<dbReference type="VEuPathDB" id="FungiDB:JI435_125550"/>
<dbReference type="AlphaFoldDB" id="Q0U6Q9"/>
<dbReference type="RefSeq" id="XP_001802776.1">
    <property type="nucleotide sequence ID" value="XM_001802724.1"/>
</dbReference>
<evidence type="ECO:0000313" key="2">
    <source>
        <dbReference type="EMBL" id="EAT79853.1"/>
    </source>
</evidence>
<dbReference type="OMA" id="CTHEDID"/>
<dbReference type="PANTHER" id="PTHR24118">
    <property type="entry name" value="POTE ANKYRIN DOMAIN"/>
    <property type="match status" value="1"/>
</dbReference>
<evidence type="ECO:0000256" key="1">
    <source>
        <dbReference type="PROSITE-ProRule" id="PRU00023"/>
    </source>
</evidence>